<feature type="transmembrane region" description="Helical" evidence="1">
    <location>
        <begin position="20"/>
        <end position="44"/>
    </location>
</feature>
<keyword evidence="3" id="KW-1185">Reference proteome</keyword>
<sequence length="84" mass="8750">MGSVSLKIGDGTARYRCATIFSSAVHLLMFASVLTTNFFALYAFTSSPSAGPTLLLHHGASGRHGNVSVISEHVALIVGEIEAS</sequence>
<protein>
    <submittedName>
        <fullName evidence="2">Uncharacterized protein</fullName>
    </submittedName>
</protein>
<dbReference type="Proteomes" id="UP001327560">
    <property type="component" value="Chromosome 2"/>
</dbReference>
<keyword evidence="1" id="KW-0812">Transmembrane</keyword>
<dbReference type="AlphaFoldDB" id="A0AAQ3JXR5"/>
<name>A0AAQ3JXR5_9LILI</name>
<keyword evidence="1" id="KW-1133">Transmembrane helix</keyword>
<evidence type="ECO:0000256" key="1">
    <source>
        <dbReference type="SAM" id="Phobius"/>
    </source>
</evidence>
<gene>
    <name evidence="2" type="ORF">Cni_G06826</name>
</gene>
<organism evidence="2 3">
    <name type="scientific">Canna indica</name>
    <name type="common">Indian-shot</name>
    <dbReference type="NCBI Taxonomy" id="4628"/>
    <lineage>
        <taxon>Eukaryota</taxon>
        <taxon>Viridiplantae</taxon>
        <taxon>Streptophyta</taxon>
        <taxon>Embryophyta</taxon>
        <taxon>Tracheophyta</taxon>
        <taxon>Spermatophyta</taxon>
        <taxon>Magnoliopsida</taxon>
        <taxon>Liliopsida</taxon>
        <taxon>Zingiberales</taxon>
        <taxon>Cannaceae</taxon>
        <taxon>Canna</taxon>
    </lineage>
</organism>
<evidence type="ECO:0000313" key="2">
    <source>
        <dbReference type="EMBL" id="WOK98116.1"/>
    </source>
</evidence>
<accession>A0AAQ3JXR5</accession>
<reference evidence="2 3" key="1">
    <citation type="submission" date="2023-10" db="EMBL/GenBank/DDBJ databases">
        <title>Chromosome-scale genome assembly provides insights into flower coloration mechanisms of Canna indica.</title>
        <authorList>
            <person name="Li C."/>
        </authorList>
    </citation>
    <scope>NUCLEOTIDE SEQUENCE [LARGE SCALE GENOMIC DNA]</scope>
    <source>
        <tissue evidence="2">Flower</tissue>
    </source>
</reference>
<evidence type="ECO:0000313" key="3">
    <source>
        <dbReference type="Proteomes" id="UP001327560"/>
    </source>
</evidence>
<dbReference type="EMBL" id="CP136891">
    <property type="protein sequence ID" value="WOK98116.1"/>
    <property type="molecule type" value="Genomic_DNA"/>
</dbReference>
<keyword evidence="1" id="KW-0472">Membrane</keyword>
<proteinExistence type="predicted"/>